<feature type="transmembrane region" description="Helical" evidence="1">
    <location>
        <begin position="41"/>
        <end position="61"/>
    </location>
</feature>
<organism evidence="2 3">
    <name type="scientific">Castilleja foliolosa</name>
    <dbReference type="NCBI Taxonomy" id="1961234"/>
    <lineage>
        <taxon>Eukaryota</taxon>
        <taxon>Viridiplantae</taxon>
        <taxon>Streptophyta</taxon>
        <taxon>Embryophyta</taxon>
        <taxon>Tracheophyta</taxon>
        <taxon>Spermatophyta</taxon>
        <taxon>Magnoliopsida</taxon>
        <taxon>eudicotyledons</taxon>
        <taxon>Gunneridae</taxon>
        <taxon>Pentapetalae</taxon>
        <taxon>asterids</taxon>
        <taxon>lamiids</taxon>
        <taxon>Lamiales</taxon>
        <taxon>Orobanchaceae</taxon>
        <taxon>Pedicularideae</taxon>
        <taxon>Castillejinae</taxon>
        <taxon>Castilleja</taxon>
    </lineage>
</organism>
<accession>A0ABD3C8T0</accession>
<sequence length="93" mass="10778">MMLRAAMNRDGGGACPGCSSFWQRNMELGRWNNLDQRLSKGWFSCFSIVLAYLSNFGVVLVKYKDSKNAHKCIELMNQQWFGGKQSKHRRWIS</sequence>
<dbReference type="EMBL" id="JAVIJP010000047">
    <property type="protein sequence ID" value="KAL3625994.1"/>
    <property type="molecule type" value="Genomic_DNA"/>
</dbReference>
<dbReference type="AlphaFoldDB" id="A0ABD3C8T0"/>
<reference evidence="3" key="1">
    <citation type="journal article" date="2024" name="IScience">
        <title>Strigolactones Initiate the Formation of Haustorium-like Structures in Castilleja.</title>
        <authorList>
            <person name="Buerger M."/>
            <person name="Peterson D."/>
            <person name="Chory J."/>
        </authorList>
    </citation>
    <scope>NUCLEOTIDE SEQUENCE [LARGE SCALE GENOMIC DNA]</scope>
</reference>
<gene>
    <name evidence="2" type="ORF">CASFOL_029543</name>
</gene>
<evidence type="ECO:0000256" key="1">
    <source>
        <dbReference type="SAM" id="Phobius"/>
    </source>
</evidence>
<keyword evidence="1" id="KW-0472">Membrane</keyword>
<evidence type="ECO:0008006" key="4">
    <source>
        <dbReference type="Google" id="ProtNLM"/>
    </source>
</evidence>
<name>A0ABD3C8T0_9LAMI</name>
<proteinExistence type="predicted"/>
<evidence type="ECO:0000313" key="3">
    <source>
        <dbReference type="Proteomes" id="UP001632038"/>
    </source>
</evidence>
<comment type="caution">
    <text evidence="2">The sequence shown here is derived from an EMBL/GenBank/DDBJ whole genome shotgun (WGS) entry which is preliminary data.</text>
</comment>
<dbReference type="InterPro" id="IPR012677">
    <property type="entry name" value="Nucleotide-bd_a/b_plait_sf"/>
</dbReference>
<dbReference type="Gene3D" id="3.30.70.330">
    <property type="match status" value="1"/>
</dbReference>
<dbReference type="InterPro" id="IPR035979">
    <property type="entry name" value="RBD_domain_sf"/>
</dbReference>
<keyword evidence="3" id="KW-1185">Reference proteome</keyword>
<protein>
    <recommendedName>
        <fullName evidence="4">RRM domain-containing protein</fullName>
    </recommendedName>
</protein>
<keyword evidence="1" id="KW-1133">Transmembrane helix</keyword>
<keyword evidence="1" id="KW-0812">Transmembrane</keyword>
<dbReference type="Proteomes" id="UP001632038">
    <property type="component" value="Unassembled WGS sequence"/>
</dbReference>
<evidence type="ECO:0000313" key="2">
    <source>
        <dbReference type="EMBL" id="KAL3625994.1"/>
    </source>
</evidence>
<dbReference type="SUPFAM" id="SSF54928">
    <property type="entry name" value="RNA-binding domain, RBD"/>
    <property type="match status" value="1"/>
</dbReference>